<proteinExistence type="predicted"/>
<sequence>MRRFSDGSELGKGFATTESQGSCPISSGPSTNSWVNGNEQLSRMRPQANGAAVRTEQMITKAIKRYIADFDQRDWDEYAERLKY</sequence>
<feature type="region of interest" description="Disordered" evidence="1">
    <location>
        <begin position="1"/>
        <end position="53"/>
    </location>
</feature>
<dbReference type="Proteomes" id="UP000198211">
    <property type="component" value="Unassembled WGS sequence"/>
</dbReference>
<name>A0A225W8A9_9STRA</name>
<feature type="compositionally biased region" description="Polar residues" evidence="1">
    <location>
        <begin position="16"/>
        <end position="41"/>
    </location>
</feature>
<comment type="caution">
    <text evidence="2">The sequence shown here is derived from an EMBL/GenBank/DDBJ whole genome shotgun (WGS) entry which is preliminary data.</text>
</comment>
<gene>
    <name evidence="2" type="ORF">PHMEG_00013480</name>
</gene>
<accession>A0A225W8A9</accession>
<protein>
    <submittedName>
        <fullName evidence="2">Reverse transcriptase</fullName>
    </submittedName>
</protein>
<keyword evidence="2" id="KW-0548">Nucleotidyltransferase</keyword>
<keyword evidence="2" id="KW-0808">Transferase</keyword>
<dbReference type="GO" id="GO:0003964">
    <property type="term" value="F:RNA-directed DNA polymerase activity"/>
    <property type="evidence" value="ECO:0007669"/>
    <property type="project" value="UniProtKB-KW"/>
</dbReference>
<reference evidence="3" key="1">
    <citation type="submission" date="2017-03" db="EMBL/GenBank/DDBJ databases">
        <title>Phytopthora megakarya and P. palmivora, two closely related causual agents of cacao black pod achieved similar genome size and gene model numbers by different mechanisms.</title>
        <authorList>
            <person name="Ali S."/>
            <person name="Shao J."/>
            <person name="Larry D.J."/>
            <person name="Kronmiller B."/>
            <person name="Shen D."/>
            <person name="Strem M.D."/>
            <person name="Melnick R.L."/>
            <person name="Guiltinan M.J."/>
            <person name="Tyler B.M."/>
            <person name="Meinhardt L.W."/>
            <person name="Bailey B.A."/>
        </authorList>
    </citation>
    <scope>NUCLEOTIDE SEQUENCE [LARGE SCALE GENOMIC DNA]</scope>
    <source>
        <strain evidence="3">zdho120</strain>
    </source>
</reference>
<keyword evidence="2" id="KW-0695">RNA-directed DNA polymerase</keyword>
<organism evidence="2 3">
    <name type="scientific">Phytophthora megakarya</name>
    <dbReference type="NCBI Taxonomy" id="4795"/>
    <lineage>
        <taxon>Eukaryota</taxon>
        <taxon>Sar</taxon>
        <taxon>Stramenopiles</taxon>
        <taxon>Oomycota</taxon>
        <taxon>Peronosporomycetes</taxon>
        <taxon>Peronosporales</taxon>
        <taxon>Peronosporaceae</taxon>
        <taxon>Phytophthora</taxon>
    </lineage>
</organism>
<evidence type="ECO:0000313" key="2">
    <source>
        <dbReference type="EMBL" id="OWZ13237.1"/>
    </source>
</evidence>
<keyword evidence="3" id="KW-1185">Reference proteome</keyword>
<dbReference type="AlphaFoldDB" id="A0A225W8A9"/>
<evidence type="ECO:0000256" key="1">
    <source>
        <dbReference type="SAM" id="MobiDB-lite"/>
    </source>
</evidence>
<dbReference type="EMBL" id="NBNE01001633">
    <property type="protein sequence ID" value="OWZ13237.1"/>
    <property type="molecule type" value="Genomic_DNA"/>
</dbReference>
<evidence type="ECO:0000313" key="3">
    <source>
        <dbReference type="Proteomes" id="UP000198211"/>
    </source>
</evidence>